<dbReference type="Pfam" id="PF00015">
    <property type="entry name" value="MCPsignal"/>
    <property type="match status" value="1"/>
</dbReference>
<dbReference type="Pfam" id="PF12729">
    <property type="entry name" value="4HB_MCP_1"/>
    <property type="match status" value="1"/>
</dbReference>
<dbReference type="CDD" id="cd11386">
    <property type="entry name" value="MCP_signal"/>
    <property type="match status" value="1"/>
</dbReference>
<dbReference type="Proteomes" id="UP000188613">
    <property type="component" value="Unassembled WGS sequence"/>
</dbReference>
<feature type="domain" description="HAMP" evidence="9">
    <location>
        <begin position="213"/>
        <end position="265"/>
    </location>
</feature>
<evidence type="ECO:0000256" key="5">
    <source>
        <dbReference type="ARBA" id="ARBA00029447"/>
    </source>
</evidence>
<dbReference type="Gene3D" id="1.10.287.950">
    <property type="entry name" value="Methyl-accepting chemotaxis protein"/>
    <property type="match status" value="1"/>
</dbReference>
<feature type="transmembrane region" description="Helical" evidence="7">
    <location>
        <begin position="13"/>
        <end position="32"/>
    </location>
</feature>
<keyword evidence="11" id="KW-1185">Reference proteome</keyword>
<keyword evidence="2" id="KW-1003">Cell membrane</keyword>
<proteinExistence type="inferred from homology"/>
<dbReference type="SMART" id="SM00304">
    <property type="entry name" value="HAMP"/>
    <property type="match status" value="1"/>
</dbReference>
<evidence type="ECO:0000256" key="2">
    <source>
        <dbReference type="ARBA" id="ARBA00022475"/>
    </source>
</evidence>
<dbReference type="CDD" id="cd06225">
    <property type="entry name" value="HAMP"/>
    <property type="match status" value="1"/>
</dbReference>
<evidence type="ECO:0000256" key="3">
    <source>
        <dbReference type="ARBA" id="ARBA00023136"/>
    </source>
</evidence>
<comment type="similarity">
    <text evidence="5">Belongs to the methyl-accepting chemotaxis (MCP) protein family.</text>
</comment>
<dbReference type="InterPro" id="IPR003660">
    <property type="entry name" value="HAMP_dom"/>
</dbReference>
<evidence type="ECO:0000313" key="10">
    <source>
        <dbReference type="EMBL" id="OMP66286.1"/>
    </source>
</evidence>
<comment type="subcellular location">
    <subcellularLocation>
        <location evidence="1">Cell membrane</location>
    </subcellularLocation>
</comment>
<feature type="transmembrane region" description="Helical" evidence="7">
    <location>
        <begin position="192"/>
        <end position="211"/>
    </location>
</feature>
<dbReference type="RefSeq" id="WP_076766778.1">
    <property type="nucleotide sequence ID" value="NZ_MSFI01000021.1"/>
</dbReference>
<organism evidence="10 11">
    <name type="scientific">Domibacillus epiphyticus</name>
    <dbReference type="NCBI Taxonomy" id="1714355"/>
    <lineage>
        <taxon>Bacteria</taxon>
        <taxon>Bacillati</taxon>
        <taxon>Bacillota</taxon>
        <taxon>Bacilli</taxon>
        <taxon>Bacillales</taxon>
        <taxon>Bacillaceae</taxon>
        <taxon>Domibacillus</taxon>
    </lineage>
</organism>
<dbReference type="PANTHER" id="PTHR32089">
    <property type="entry name" value="METHYL-ACCEPTING CHEMOTAXIS PROTEIN MCPB"/>
    <property type="match status" value="1"/>
</dbReference>
<evidence type="ECO:0000256" key="6">
    <source>
        <dbReference type="PROSITE-ProRule" id="PRU00284"/>
    </source>
</evidence>
<keyword evidence="3 7" id="KW-0472">Membrane</keyword>
<dbReference type="SMART" id="SM00283">
    <property type="entry name" value="MA"/>
    <property type="match status" value="1"/>
</dbReference>
<dbReference type="GO" id="GO:0007165">
    <property type="term" value="P:signal transduction"/>
    <property type="evidence" value="ECO:0007669"/>
    <property type="project" value="UniProtKB-KW"/>
</dbReference>
<dbReference type="Pfam" id="PF00672">
    <property type="entry name" value="HAMP"/>
    <property type="match status" value="1"/>
</dbReference>
<dbReference type="OrthoDB" id="358716at2"/>
<keyword evidence="4 6" id="KW-0807">Transducer</keyword>
<evidence type="ECO:0000259" key="8">
    <source>
        <dbReference type="PROSITE" id="PS50111"/>
    </source>
</evidence>
<dbReference type="InterPro" id="IPR004089">
    <property type="entry name" value="MCPsignal_dom"/>
</dbReference>
<dbReference type="SUPFAM" id="SSF58104">
    <property type="entry name" value="Methyl-accepting chemotaxis protein (MCP) signaling domain"/>
    <property type="match status" value="2"/>
</dbReference>
<keyword evidence="7" id="KW-0812">Transmembrane</keyword>
<evidence type="ECO:0000259" key="9">
    <source>
        <dbReference type="PROSITE" id="PS50885"/>
    </source>
</evidence>
<evidence type="ECO:0000256" key="4">
    <source>
        <dbReference type="ARBA" id="ARBA00023224"/>
    </source>
</evidence>
<evidence type="ECO:0000313" key="11">
    <source>
        <dbReference type="Proteomes" id="UP000188613"/>
    </source>
</evidence>
<protein>
    <recommendedName>
        <fullName evidence="12">Methyl-accepting chemotaxis protein</fullName>
    </recommendedName>
</protein>
<comment type="caution">
    <text evidence="10">The sequence shown here is derived from an EMBL/GenBank/DDBJ whole genome shotgun (WGS) entry which is preliminary data.</text>
</comment>
<accession>A0A1V2A5M6</accession>
<dbReference type="EMBL" id="MSFI01000021">
    <property type="protein sequence ID" value="OMP66286.1"/>
    <property type="molecule type" value="Genomic_DNA"/>
</dbReference>
<reference evidence="10 11" key="1">
    <citation type="submission" date="2016-12" db="EMBL/GenBank/DDBJ databases">
        <title>Domibacillus sp. SAB 38T whole genome sequencing.</title>
        <authorList>
            <person name="Verma A."/>
            <person name="Ojha A.K."/>
            <person name="Krishnamurthi S."/>
        </authorList>
    </citation>
    <scope>NUCLEOTIDE SEQUENCE [LARGE SCALE GENOMIC DNA]</scope>
    <source>
        <strain evidence="10 11">SAB 38</strain>
    </source>
</reference>
<dbReference type="PROSITE" id="PS50111">
    <property type="entry name" value="CHEMOTAXIS_TRANSDUC_2"/>
    <property type="match status" value="1"/>
</dbReference>
<keyword evidence="7" id="KW-1133">Transmembrane helix</keyword>
<feature type="domain" description="Methyl-accepting transducer" evidence="8">
    <location>
        <begin position="291"/>
        <end position="534"/>
    </location>
</feature>
<evidence type="ECO:0008006" key="12">
    <source>
        <dbReference type="Google" id="ProtNLM"/>
    </source>
</evidence>
<evidence type="ECO:0000256" key="7">
    <source>
        <dbReference type="SAM" id="Phobius"/>
    </source>
</evidence>
<gene>
    <name evidence="10" type="ORF">BTO28_12505</name>
</gene>
<name>A0A1V2A5M6_9BACI</name>
<sequence length="571" mass="61873">MKWFYNLKTSVKLISSFALMAIAVAFIGFFGLNNMNKLNEELKFMYEERVVPIDHVSSAQVLYQRMRVNIRDMNFTDTTPQQKSDREQIINDLRQELEGEINKYQGTTIIEKEKELLDEFEIAWNDYNVLMDEAIQYAHEGNQKAYHRLVPEFKEAGDNAENVLKELIEYNTQLAEKSSKDANALYENSRTITIIIVIAAVLFSFVLGYIISQIISRPLKRVVGVVGKVANGDLSETMEIDTKDEVGQLAKSVDNMVLSLRTTVGGILASAESVSAASQEISATTEEVASSATTQSSDAQTITELFRDISASAKSQADDAQLMKEQFNELNYAIDSVAKNAEETAEVTEALLNVAKDGSTVIQSSINGMTQLTDQMSLLEEDAGKIGNIINVINDIANQTNLLALNAAIEAARAGEQGKGFAVVADEVRKLAEQSSGATKEITDLIKGIQENTTLSVKAVNEGVSASKESGEAFDSIYEMVGQANSKVAEIAAASEQQAAQSSEVMGSIDSIASASELQSAQSTEVMRAIESIAGASEETAAASEETAATSQSLANLAEDLNTSVSIFTLK</sequence>
<dbReference type="AlphaFoldDB" id="A0A1V2A5M6"/>
<dbReference type="Gene3D" id="6.10.340.10">
    <property type="match status" value="1"/>
</dbReference>
<evidence type="ECO:0000256" key="1">
    <source>
        <dbReference type="ARBA" id="ARBA00004236"/>
    </source>
</evidence>
<dbReference type="STRING" id="1714355.BTO28_12505"/>
<dbReference type="PROSITE" id="PS50885">
    <property type="entry name" value="HAMP"/>
    <property type="match status" value="1"/>
</dbReference>
<dbReference type="InterPro" id="IPR024478">
    <property type="entry name" value="HlyB_4HB_MCP"/>
</dbReference>
<dbReference type="PANTHER" id="PTHR32089:SF112">
    <property type="entry name" value="LYSOZYME-LIKE PROTEIN-RELATED"/>
    <property type="match status" value="1"/>
</dbReference>
<dbReference type="GO" id="GO:0005886">
    <property type="term" value="C:plasma membrane"/>
    <property type="evidence" value="ECO:0007669"/>
    <property type="project" value="UniProtKB-SubCell"/>
</dbReference>